<feature type="domain" description="EF-hand" evidence="12">
    <location>
        <begin position="845"/>
        <end position="880"/>
    </location>
</feature>
<accession>A0A168HZI6</accession>
<feature type="region of interest" description="Disordered" evidence="10">
    <location>
        <begin position="304"/>
        <end position="323"/>
    </location>
</feature>
<dbReference type="STRING" id="1081108.A0A168HZI6"/>
<organism evidence="13 14">
    <name type="scientific">Akanthomyces lecanii RCEF 1005</name>
    <dbReference type="NCBI Taxonomy" id="1081108"/>
    <lineage>
        <taxon>Eukaryota</taxon>
        <taxon>Fungi</taxon>
        <taxon>Dikarya</taxon>
        <taxon>Ascomycota</taxon>
        <taxon>Pezizomycotina</taxon>
        <taxon>Sordariomycetes</taxon>
        <taxon>Hypocreomycetidae</taxon>
        <taxon>Hypocreales</taxon>
        <taxon>Cordycipitaceae</taxon>
        <taxon>Akanthomyces</taxon>
        <taxon>Cordyceps confragosa</taxon>
    </lineage>
</organism>
<proteinExistence type="predicted"/>
<comment type="caution">
    <text evidence="13">The sequence shown here is derived from an EMBL/GenBank/DDBJ whole genome shotgun (WGS) entry which is preliminary data.</text>
</comment>
<sequence>MNSIRQGLFVALTELYTLQIQLGNIPASSQKIPDNAIFNRDAALEAGYTHEAVRVMAYMPYLDSESCDFEDQHVFNLEKFLEEREVYSEEILRPTDDKVAEAYRYLVMNPAVGSHAAGSPDDAAVALQGASLAFQKRPTPQSSNSRHNTTAASDKSSRSHSPPLHNQQYSLEHYRGNGALLAATSSVERAKSPGAAAGLTSLRSSHPQQRPAQPTVAAHASLTDIESNAMLPAGLVAARLQQLGVAPTTASTMTTTPKTAAARASSTSPSSHLALGLSPQTPASVAATLAKLDAKSPSLIAATLAASRNGSPTPSTSRKPRRMQSVNALQELDAVDSQPIPPTNSLIFMFEADNAGGNEAPSPRQIPRSSPEQSVVRKSKRATPIAIKQTTVASTPPVSKSGSKQRATKNQQHDRPPTPPQTVDNKPTAAATRRPPTPPAAVDATLASAPTTPTAASKAIVHAAASKPRVTPPRMRETAKADGPSYTATQPKIIPQSKSTASTQRLDVSGELAPRNRAGQASSSGLRKESKDGHAPNLSPPNNAVPATSRHKSPTPHVISRSTTEVLSPKPTRVTRAGSLRSGTPPPAIVLRPIQSPPSADPKKRASGEKRPPTPPKPRNSQRLAPARSGSGRPRGNSDTPLSRVTPNSMWGLPIVSSTTSSAPKPSKPQPPPPNRRESIVSAPPSPTHEPPRRRLKQSSSNPMQLNSMTNAIMASSLASSRLTPHNTGSSLPPPLPKRQRSPHLLQTLRQPQSEPEDDHDRQRKNRRHRLRGAKHTHHEGSRRRWRDQVTERERKRYEALWASNRGLLLTHASPSASVGSGLGTELSECVANVVVRDIWKRSRLPSEELAEVWELVDREHKGYLTRQEFVVGMFLIDQRLRGRKLPPRVSDSIWGSVNGVTVLKPRPKH</sequence>
<feature type="region of interest" description="Disordered" evidence="10">
    <location>
        <begin position="248"/>
        <end position="276"/>
    </location>
</feature>
<keyword evidence="8" id="KW-0963">Cytoplasm</keyword>
<dbReference type="SUPFAM" id="SSF47473">
    <property type="entry name" value="EF-hand"/>
    <property type="match status" value="1"/>
</dbReference>
<dbReference type="Gene3D" id="1.10.238.10">
    <property type="entry name" value="EF-hand"/>
    <property type="match status" value="1"/>
</dbReference>
<dbReference type="InterPro" id="IPR002048">
    <property type="entry name" value="EF_hand_dom"/>
</dbReference>
<feature type="compositionally biased region" description="Polar residues" evidence="10">
    <location>
        <begin position="306"/>
        <end position="317"/>
    </location>
</feature>
<feature type="compositionally biased region" description="Low complexity" evidence="10">
    <location>
        <begin position="427"/>
        <end position="467"/>
    </location>
</feature>
<keyword evidence="7" id="KW-0009">Actin-binding</keyword>
<feature type="compositionally biased region" description="Polar residues" evidence="10">
    <location>
        <begin position="637"/>
        <end position="649"/>
    </location>
</feature>
<feature type="compositionally biased region" description="Polar residues" evidence="10">
    <location>
        <begin position="486"/>
        <end position="506"/>
    </location>
</feature>
<keyword evidence="6" id="KW-0967">Endosome</keyword>
<dbReference type="GO" id="GO:0010008">
    <property type="term" value="C:endosome membrane"/>
    <property type="evidence" value="ECO:0007669"/>
    <property type="project" value="UniProtKB-SubCell"/>
</dbReference>
<feature type="compositionally biased region" description="Basic and acidic residues" evidence="10">
    <location>
        <begin position="601"/>
        <end position="612"/>
    </location>
</feature>
<evidence type="ECO:0000259" key="12">
    <source>
        <dbReference type="PROSITE" id="PS50222"/>
    </source>
</evidence>
<dbReference type="CDD" id="cd00052">
    <property type="entry name" value="EH"/>
    <property type="match status" value="1"/>
</dbReference>
<evidence type="ECO:0000256" key="4">
    <source>
        <dbReference type="ARBA" id="ARBA00011159"/>
    </source>
</evidence>
<keyword evidence="8" id="KW-0206">Cytoskeleton</keyword>
<evidence type="ECO:0000313" key="14">
    <source>
        <dbReference type="Proteomes" id="UP000076881"/>
    </source>
</evidence>
<dbReference type="PROSITE" id="PS50031">
    <property type="entry name" value="EH"/>
    <property type="match status" value="1"/>
</dbReference>
<dbReference type="GO" id="GO:0006897">
    <property type="term" value="P:endocytosis"/>
    <property type="evidence" value="ECO:0007669"/>
    <property type="project" value="UniProtKB-KW"/>
</dbReference>
<dbReference type="InterPro" id="IPR000261">
    <property type="entry name" value="EH_dom"/>
</dbReference>
<dbReference type="GO" id="GO:0030479">
    <property type="term" value="C:actin cortical patch"/>
    <property type="evidence" value="ECO:0007669"/>
    <property type="project" value="UniProtKB-SubCell"/>
</dbReference>
<evidence type="ECO:0000256" key="7">
    <source>
        <dbReference type="ARBA" id="ARBA00023203"/>
    </source>
</evidence>
<evidence type="ECO:0000256" key="5">
    <source>
        <dbReference type="ARBA" id="ARBA00022583"/>
    </source>
</evidence>
<feature type="compositionally biased region" description="Polar residues" evidence="10">
    <location>
        <begin position="138"/>
        <end position="154"/>
    </location>
</feature>
<evidence type="ECO:0000256" key="10">
    <source>
        <dbReference type="SAM" id="MobiDB-lite"/>
    </source>
</evidence>
<feature type="domain" description="EH" evidence="11">
    <location>
        <begin position="794"/>
        <end position="888"/>
    </location>
</feature>
<feature type="compositionally biased region" description="Low complexity" evidence="10">
    <location>
        <begin position="248"/>
        <end position="271"/>
    </location>
</feature>
<evidence type="ECO:0000256" key="6">
    <source>
        <dbReference type="ARBA" id="ARBA00022753"/>
    </source>
</evidence>
<keyword evidence="14" id="KW-1185">Reference proteome</keyword>
<dbReference type="Proteomes" id="UP000076881">
    <property type="component" value="Unassembled WGS sequence"/>
</dbReference>
<keyword evidence="5" id="KW-0254">Endocytosis</keyword>
<comment type="function">
    <text evidence="9">Component of the PAN1 actin cytoskeleton-regulatory complex required for the internalization of endosomes during actin-coupled endocytosis. The complex links the site of endocytosis to the cell membrane-associated actin cytoskeleton. Mediates uptake of external molecules and vacuolar degradation of plasma membrane proteins. Plays a role in the proper organization of the cell membrane-associated actin cytoskeleton and promotes its destabilization.</text>
</comment>
<dbReference type="InterPro" id="IPR011992">
    <property type="entry name" value="EF-hand-dom_pair"/>
</dbReference>
<dbReference type="Pfam" id="PF12763">
    <property type="entry name" value="EH"/>
    <property type="match status" value="1"/>
</dbReference>
<evidence type="ECO:0000256" key="1">
    <source>
        <dbReference type="ARBA" id="ARBA00004125"/>
    </source>
</evidence>
<gene>
    <name evidence="13" type="ORF">LEL_05343</name>
</gene>
<protein>
    <submittedName>
        <fullName evidence="13">EPS15 domain-containing protein</fullName>
    </submittedName>
</protein>
<feature type="region of interest" description="Disordered" evidence="10">
    <location>
        <begin position="135"/>
        <end position="166"/>
    </location>
</feature>
<comment type="subunit">
    <text evidence="4">Component of the PAN1 actin cytoskeleton-regulatory complex.</text>
</comment>
<dbReference type="GO" id="GO:0005886">
    <property type="term" value="C:plasma membrane"/>
    <property type="evidence" value="ECO:0007669"/>
    <property type="project" value="UniProtKB-SubCell"/>
</dbReference>
<dbReference type="GO" id="GO:0005509">
    <property type="term" value="F:calcium ion binding"/>
    <property type="evidence" value="ECO:0007669"/>
    <property type="project" value="InterPro"/>
</dbReference>
<dbReference type="EMBL" id="AZHF01000003">
    <property type="protein sequence ID" value="OAA78520.1"/>
    <property type="molecule type" value="Genomic_DNA"/>
</dbReference>
<feature type="compositionally biased region" description="Polar residues" evidence="10">
    <location>
        <begin position="721"/>
        <end position="731"/>
    </location>
</feature>
<feature type="compositionally biased region" description="Polar residues" evidence="10">
    <location>
        <begin position="201"/>
        <end position="211"/>
    </location>
</feature>
<comment type="subcellular location">
    <subcellularLocation>
        <location evidence="3">Cell membrane</location>
        <topology evidence="3">Peripheral membrane protein</topology>
        <orientation evidence="3">Cytoplasmic side</orientation>
    </subcellularLocation>
    <subcellularLocation>
        <location evidence="2">Cytoplasm</location>
        <location evidence="2">Cytoskeleton</location>
        <location evidence="2">Actin patch</location>
    </subcellularLocation>
    <subcellularLocation>
        <location evidence="1">Endosome membrane</location>
        <topology evidence="1">Peripheral membrane protein</topology>
        <orientation evidence="1">Cytoplasmic side</orientation>
    </subcellularLocation>
</comment>
<evidence type="ECO:0000313" key="13">
    <source>
        <dbReference type="EMBL" id="OAA78520.1"/>
    </source>
</evidence>
<evidence type="ECO:0000256" key="2">
    <source>
        <dbReference type="ARBA" id="ARBA00004134"/>
    </source>
</evidence>
<dbReference type="GO" id="GO:0003779">
    <property type="term" value="F:actin binding"/>
    <property type="evidence" value="ECO:0007669"/>
    <property type="project" value="UniProtKB-KW"/>
</dbReference>
<feature type="compositionally biased region" description="Polar residues" evidence="10">
    <location>
        <begin position="388"/>
        <end position="410"/>
    </location>
</feature>
<reference evidence="13 14" key="1">
    <citation type="journal article" date="2016" name="Genome Biol. Evol.">
        <title>Divergent and convergent evolution of fungal pathogenicity.</title>
        <authorList>
            <person name="Shang Y."/>
            <person name="Xiao G."/>
            <person name="Zheng P."/>
            <person name="Cen K."/>
            <person name="Zhan S."/>
            <person name="Wang C."/>
        </authorList>
    </citation>
    <scope>NUCLEOTIDE SEQUENCE [LARGE SCALE GENOMIC DNA]</scope>
    <source>
        <strain evidence="13 14">RCEF 1005</strain>
    </source>
</reference>
<name>A0A168HZI6_CORDF</name>
<dbReference type="PROSITE" id="PS50222">
    <property type="entry name" value="EF_HAND_2"/>
    <property type="match status" value="1"/>
</dbReference>
<evidence type="ECO:0000256" key="9">
    <source>
        <dbReference type="ARBA" id="ARBA00025194"/>
    </source>
</evidence>
<dbReference type="SMART" id="SM00027">
    <property type="entry name" value="EH"/>
    <property type="match status" value="1"/>
</dbReference>
<feature type="compositionally biased region" description="Basic residues" evidence="10">
    <location>
        <begin position="763"/>
        <end position="786"/>
    </location>
</feature>
<evidence type="ECO:0000259" key="11">
    <source>
        <dbReference type="PROSITE" id="PS50031"/>
    </source>
</evidence>
<feature type="region of interest" description="Disordered" evidence="10">
    <location>
        <begin position="354"/>
        <end position="704"/>
    </location>
</feature>
<feature type="region of interest" description="Disordered" evidence="10">
    <location>
        <begin position="191"/>
        <end position="211"/>
    </location>
</feature>
<feature type="region of interest" description="Disordered" evidence="10">
    <location>
        <begin position="721"/>
        <end position="788"/>
    </location>
</feature>
<dbReference type="OrthoDB" id="10045710at2759"/>
<dbReference type="AlphaFoldDB" id="A0A168HZI6"/>
<evidence type="ECO:0000256" key="3">
    <source>
        <dbReference type="ARBA" id="ARBA00004413"/>
    </source>
</evidence>
<evidence type="ECO:0000256" key="8">
    <source>
        <dbReference type="ARBA" id="ARBA00023212"/>
    </source>
</evidence>